<dbReference type="InterPro" id="IPR001005">
    <property type="entry name" value="SANT/Myb"/>
</dbReference>
<organism evidence="3 4">
    <name type="scientific">Kipferlia bialata</name>
    <dbReference type="NCBI Taxonomy" id="797122"/>
    <lineage>
        <taxon>Eukaryota</taxon>
        <taxon>Metamonada</taxon>
        <taxon>Carpediemonas-like organisms</taxon>
        <taxon>Kipferlia</taxon>
    </lineage>
</organism>
<reference evidence="3 4" key="1">
    <citation type="journal article" date="2018" name="PLoS ONE">
        <title>The draft genome of Kipferlia bialata reveals reductive genome evolution in fornicate parasites.</title>
        <authorList>
            <person name="Tanifuji G."/>
            <person name="Takabayashi S."/>
            <person name="Kume K."/>
            <person name="Takagi M."/>
            <person name="Nakayama T."/>
            <person name="Kamikawa R."/>
            <person name="Inagaki Y."/>
            <person name="Hashimoto T."/>
        </authorList>
    </citation>
    <scope>NUCLEOTIDE SEQUENCE [LARGE SCALE GENOMIC DNA]</scope>
    <source>
        <strain evidence="3">NY0173</strain>
    </source>
</reference>
<accession>A0A9K3CX53</accession>
<dbReference type="OrthoDB" id="2143914at2759"/>
<dbReference type="InterPro" id="IPR009057">
    <property type="entry name" value="Homeodomain-like_sf"/>
</dbReference>
<evidence type="ECO:0000313" key="4">
    <source>
        <dbReference type="Proteomes" id="UP000265618"/>
    </source>
</evidence>
<dbReference type="Proteomes" id="UP000265618">
    <property type="component" value="Unassembled WGS sequence"/>
</dbReference>
<feature type="compositionally biased region" description="Gly residues" evidence="1">
    <location>
        <begin position="1"/>
        <end position="11"/>
    </location>
</feature>
<proteinExistence type="predicted"/>
<feature type="compositionally biased region" description="Basic and acidic residues" evidence="1">
    <location>
        <begin position="199"/>
        <end position="212"/>
    </location>
</feature>
<protein>
    <recommendedName>
        <fullName evidence="2">Myb-like domain-containing protein</fullName>
    </recommendedName>
</protein>
<comment type="caution">
    <text evidence="3">The sequence shown here is derived from an EMBL/GenBank/DDBJ whole genome shotgun (WGS) entry which is preliminary data.</text>
</comment>
<name>A0A9K3CX53_9EUKA</name>
<gene>
    <name evidence="3" type="ORF">KIPB_004581</name>
</gene>
<feature type="domain" description="Myb-like" evidence="2">
    <location>
        <begin position="134"/>
        <end position="189"/>
    </location>
</feature>
<evidence type="ECO:0000313" key="3">
    <source>
        <dbReference type="EMBL" id="GIQ83284.1"/>
    </source>
</evidence>
<dbReference type="PROSITE" id="PS50090">
    <property type="entry name" value="MYB_LIKE"/>
    <property type="match status" value="1"/>
</dbReference>
<dbReference type="EMBL" id="BDIP01000988">
    <property type="protein sequence ID" value="GIQ83284.1"/>
    <property type="molecule type" value="Genomic_DNA"/>
</dbReference>
<sequence length="273" mass="30200">MARSTGGSGGGAEDRQNGPSSSPGSPLSPPGQRRNSRNQISSEASVYLMELADSKNTQLDHDIQARRLTREAIGDRDHESDAEDSVKVSSRGACATQFWTSIRERLTQRFPEVSPTIPIKYLRQHYNAKNKKRKMNAREGAWSSKEEDALWKALADSTSTDEKRDWSIISKAVGTRTPRQCRCKVHNSTIRAEKRRVERHEKEIKRGREVKKPALPGPPPPDQKRACVGGNMIDGMEEGDDGAEPRITAVTAVSVKTEKGVKTERAGGRVSKI</sequence>
<dbReference type="SMART" id="SM00717">
    <property type="entry name" value="SANT"/>
    <property type="match status" value="1"/>
</dbReference>
<dbReference type="SUPFAM" id="SSF46689">
    <property type="entry name" value="Homeodomain-like"/>
    <property type="match status" value="1"/>
</dbReference>
<feature type="region of interest" description="Disordered" evidence="1">
    <location>
        <begin position="69"/>
        <end position="88"/>
    </location>
</feature>
<feature type="region of interest" description="Disordered" evidence="1">
    <location>
        <begin position="199"/>
        <end position="246"/>
    </location>
</feature>
<dbReference type="Gene3D" id="1.10.10.60">
    <property type="entry name" value="Homeodomain-like"/>
    <property type="match status" value="1"/>
</dbReference>
<evidence type="ECO:0000259" key="2">
    <source>
        <dbReference type="PROSITE" id="PS50090"/>
    </source>
</evidence>
<dbReference type="CDD" id="cd00167">
    <property type="entry name" value="SANT"/>
    <property type="match status" value="1"/>
</dbReference>
<evidence type="ECO:0000256" key="1">
    <source>
        <dbReference type="SAM" id="MobiDB-lite"/>
    </source>
</evidence>
<feature type="region of interest" description="Disordered" evidence="1">
    <location>
        <begin position="1"/>
        <end position="42"/>
    </location>
</feature>
<feature type="compositionally biased region" description="Basic and acidic residues" evidence="1">
    <location>
        <begin position="69"/>
        <end position="79"/>
    </location>
</feature>
<dbReference type="AlphaFoldDB" id="A0A9K3CX53"/>
<keyword evidence="4" id="KW-1185">Reference proteome</keyword>